<name>A0A1Q2ZYQ4_ZYGRO</name>
<keyword evidence="5 6" id="KW-0472">Membrane</keyword>
<evidence type="ECO:0000313" key="8">
    <source>
        <dbReference type="Proteomes" id="UP000187013"/>
    </source>
</evidence>
<sequence>MRTMGRLVVYNEFVLVFVSVFVPSVAVLMKRGFSRDLLVNVLLYCIGFFPGLLHALWVIAQRREVDGAARVSHRRARYGTI</sequence>
<dbReference type="OrthoDB" id="2802411at2759"/>
<dbReference type="GO" id="GO:0016020">
    <property type="term" value="C:membrane"/>
    <property type="evidence" value="ECO:0007669"/>
    <property type="project" value="UniProtKB-SubCell"/>
</dbReference>
<dbReference type="AlphaFoldDB" id="A0A1Q2ZYQ4"/>
<dbReference type="EMBL" id="BDGX01000011">
    <property type="protein sequence ID" value="GAV48581.1"/>
    <property type="molecule type" value="Genomic_DNA"/>
</dbReference>
<dbReference type="PANTHER" id="PTHR21659:SF112">
    <property type="entry name" value="PROTEIN SNA2-RELATED"/>
    <property type="match status" value="1"/>
</dbReference>
<dbReference type="Pfam" id="PF01679">
    <property type="entry name" value="Pmp3"/>
    <property type="match status" value="1"/>
</dbReference>
<protein>
    <recommendedName>
        <fullName evidence="9">Plasma membrane proteolipid 3</fullName>
    </recommendedName>
</protein>
<reference evidence="7 8" key="1">
    <citation type="submission" date="2016-08" db="EMBL/GenBank/DDBJ databases">
        <title>Draft genome sequence of allopolyploid Zygosaccharomyces rouxii.</title>
        <authorList>
            <person name="Watanabe J."/>
            <person name="Uehara K."/>
            <person name="Mogi Y."/>
            <person name="Tsukioka Y."/>
        </authorList>
    </citation>
    <scope>NUCLEOTIDE SEQUENCE [LARGE SCALE GENOMIC DNA]</scope>
    <source>
        <strain evidence="7 8">NBRC 110957</strain>
    </source>
</reference>
<dbReference type="Proteomes" id="UP000187013">
    <property type="component" value="Unassembled WGS sequence"/>
</dbReference>
<evidence type="ECO:0000256" key="2">
    <source>
        <dbReference type="ARBA" id="ARBA00009530"/>
    </source>
</evidence>
<evidence type="ECO:0000256" key="4">
    <source>
        <dbReference type="ARBA" id="ARBA00022989"/>
    </source>
</evidence>
<evidence type="ECO:0000256" key="6">
    <source>
        <dbReference type="SAM" id="Phobius"/>
    </source>
</evidence>
<feature type="transmembrane region" description="Helical" evidence="6">
    <location>
        <begin position="7"/>
        <end position="29"/>
    </location>
</feature>
<evidence type="ECO:0000256" key="1">
    <source>
        <dbReference type="ARBA" id="ARBA00004370"/>
    </source>
</evidence>
<dbReference type="InterPro" id="IPR000612">
    <property type="entry name" value="PMP3"/>
</dbReference>
<comment type="caution">
    <text evidence="7">The sequence shown here is derived from an EMBL/GenBank/DDBJ whole genome shotgun (WGS) entry which is preliminary data.</text>
</comment>
<keyword evidence="4 6" id="KW-1133">Transmembrane helix</keyword>
<proteinExistence type="inferred from homology"/>
<feature type="transmembrane region" description="Helical" evidence="6">
    <location>
        <begin position="41"/>
        <end position="60"/>
    </location>
</feature>
<dbReference type="PANTHER" id="PTHR21659">
    <property type="entry name" value="HYDROPHOBIC PROTEIN RCI2 LOW TEMPERATURE AND SALT RESPONSIVE PROTEIN LTI6 -RELATED"/>
    <property type="match status" value="1"/>
</dbReference>
<evidence type="ECO:0008006" key="9">
    <source>
        <dbReference type="Google" id="ProtNLM"/>
    </source>
</evidence>
<evidence type="ECO:0000256" key="5">
    <source>
        <dbReference type="ARBA" id="ARBA00023136"/>
    </source>
</evidence>
<comment type="similarity">
    <text evidence="2">Belongs to the UPF0057 (PMP3) family.</text>
</comment>
<comment type="subcellular location">
    <subcellularLocation>
        <location evidence="1">Membrane</location>
    </subcellularLocation>
</comment>
<accession>A0A1Q2ZYQ4</accession>
<evidence type="ECO:0000313" key="7">
    <source>
        <dbReference type="EMBL" id="GAV48581.1"/>
    </source>
</evidence>
<evidence type="ECO:0000256" key="3">
    <source>
        <dbReference type="ARBA" id="ARBA00022692"/>
    </source>
</evidence>
<keyword evidence="3 6" id="KW-0812">Transmembrane</keyword>
<gene>
    <name evidence="7" type="ORF">ZYGR_0K00860</name>
</gene>
<organism evidence="7 8">
    <name type="scientific">Zygosaccharomyces rouxii</name>
    <dbReference type="NCBI Taxonomy" id="4956"/>
    <lineage>
        <taxon>Eukaryota</taxon>
        <taxon>Fungi</taxon>
        <taxon>Dikarya</taxon>
        <taxon>Ascomycota</taxon>
        <taxon>Saccharomycotina</taxon>
        <taxon>Saccharomycetes</taxon>
        <taxon>Saccharomycetales</taxon>
        <taxon>Saccharomycetaceae</taxon>
        <taxon>Zygosaccharomyces</taxon>
    </lineage>
</organism>